<dbReference type="HOGENOM" id="CLU_005679_2_1_5"/>
<dbReference type="PANTHER" id="PTHR23028:SF134">
    <property type="entry name" value="PUTATIVE (AFU_ORTHOLOGUE AFUA_4G08520)-RELATED"/>
    <property type="match status" value="1"/>
</dbReference>
<dbReference type="EMBL" id="AEWJ01000067">
    <property type="protein sequence ID" value="EGD57209.1"/>
    <property type="molecule type" value="Genomic_DNA"/>
</dbReference>
<dbReference type="AlphaFoldDB" id="F1ZDV4"/>
<feature type="transmembrane region" description="Helical" evidence="1">
    <location>
        <begin position="172"/>
        <end position="193"/>
    </location>
</feature>
<keyword evidence="1" id="KW-0812">Transmembrane</keyword>
<sequence length="356" mass="39137">MTPAPQTAPQREKNHIVALDGYRGIAALFVAAMHSLESFTDRPMLANAFMAVDFFFMLSGLVIALSYQDKLVSGAIGWRRFAALRLVRLYPMMAVGAVLGIAWRLYEGRIGHGALLGGAVFALLLLPLPRIGAGSSGGNSYPINGPAWSLTHELLVNMLFCATARYFRGRTLLVIVLVMAAIDIGYGFWAGSYKASVGWTDQPQAFVKTLAPFSIGVLIWLKLGKRKVHSNILPMMGAVLLSVAMTLPYDRLDYQTLCIFGIFPAVIVLGLCRIDWPWLERTFAWLGEISFPLYAINQPITFFFAAMLHKLSLTALPLALAVSANLALGIALTMLLSRRFDIPVRAMLRRRMAAAR</sequence>
<dbReference type="eggNOG" id="COG1835">
    <property type="taxonomic scope" value="Bacteria"/>
</dbReference>
<dbReference type="InterPro" id="IPR002656">
    <property type="entry name" value="Acyl_transf_3_dom"/>
</dbReference>
<keyword evidence="4" id="KW-1185">Reference proteome</keyword>
<feature type="transmembrane region" description="Helical" evidence="1">
    <location>
        <begin position="230"/>
        <end position="248"/>
    </location>
</feature>
<dbReference type="Pfam" id="PF01757">
    <property type="entry name" value="Acyl_transf_3"/>
    <property type="match status" value="1"/>
</dbReference>
<dbReference type="InParanoid" id="F1ZDV4"/>
<dbReference type="InterPro" id="IPR050879">
    <property type="entry name" value="Acyltransferase_3"/>
</dbReference>
<feature type="transmembrane region" description="Helical" evidence="1">
    <location>
        <begin position="314"/>
        <end position="337"/>
    </location>
</feature>
<dbReference type="STRING" id="983920.Y88_3517"/>
<dbReference type="PANTHER" id="PTHR23028">
    <property type="entry name" value="ACETYLTRANSFERASE"/>
    <property type="match status" value="1"/>
</dbReference>
<reference evidence="3 4" key="1">
    <citation type="journal article" date="2012" name="J. Bacteriol.">
        <title>Draft Genome Sequence of Novosphingobium nitrogenifigens Y88T.</title>
        <authorList>
            <person name="Strabala T.J."/>
            <person name="Macdonald L."/>
            <person name="Liu V."/>
            <person name="Smit A.M."/>
        </authorList>
    </citation>
    <scope>NUCLEOTIDE SEQUENCE [LARGE SCALE GENOMIC DNA]</scope>
    <source>
        <strain evidence="3 4">DSM 19370</strain>
    </source>
</reference>
<keyword evidence="3" id="KW-0012">Acyltransferase</keyword>
<name>F1ZDV4_9SPHN</name>
<dbReference type="Proteomes" id="UP000004728">
    <property type="component" value="Unassembled WGS sequence"/>
</dbReference>
<evidence type="ECO:0000313" key="4">
    <source>
        <dbReference type="Proteomes" id="UP000004728"/>
    </source>
</evidence>
<dbReference type="RefSeq" id="WP_008071839.1">
    <property type="nucleotide sequence ID" value="NZ_AQWK01000004.1"/>
</dbReference>
<evidence type="ECO:0000256" key="1">
    <source>
        <dbReference type="SAM" id="Phobius"/>
    </source>
</evidence>
<gene>
    <name evidence="3" type="ORF">Y88_3517</name>
</gene>
<feature type="transmembrane region" description="Helical" evidence="1">
    <location>
        <begin position="205"/>
        <end position="223"/>
    </location>
</feature>
<feature type="domain" description="Acyltransferase 3" evidence="2">
    <location>
        <begin position="17"/>
        <end position="334"/>
    </location>
</feature>
<keyword evidence="3" id="KW-0808">Transferase</keyword>
<protein>
    <submittedName>
        <fullName evidence="3">Acyltransferase 3</fullName>
    </submittedName>
</protein>
<proteinExistence type="predicted"/>
<feature type="transmembrane region" description="Helical" evidence="1">
    <location>
        <begin position="44"/>
        <end position="65"/>
    </location>
</feature>
<dbReference type="GO" id="GO:0016747">
    <property type="term" value="F:acyltransferase activity, transferring groups other than amino-acyl groups"/>
    <property type="evidence" value="ECO:0007669"/>
    <property type="project" value="InterPro"/>
</dbReference>
<feature type="transmembrane region" description="Helical" evidence="1">
    <location>
        <begin position="284"/>
        <end position="308"/>
    </location>
</feature>
<evidence type="ECO:0000313" key="3">
    <source>
        <dbReference type="EMBL" id="EGD57209.1"/>
    </source>
</evidence>
<comment type="caution">
    <text evidence="3">The sequence shown here is derived from an EMBL/GenBank/DDBJ whole genome shotgun (WGS) entry which is preliminary data.</text>
</comment>
<organism evidence="3 4">
    <name type="scientific">Novosphingobium nitrogenifigens DSM 19370</name>
    <dbReference type="NCBI Taxonomy" id="983920"/>
    <lineage>
        <taxon>Bacteria</taxon>
        <taxon>Pseudomonadati</taxon>
        <taxon>Pseudomonadota</taxon>
        <taxon>Alphaproteobacteria</taxon>
        <taxon>Sphingomonadales</taxon>
        <taxon>Sphingomonadaceae</taxon>
        <taxon>Novosphingobium</taxon>
    </lineage>
</organism>
<evidence type="ECO:0000259" key="2">
    <source>
        <dbReference type="Pfam" id="PF01757"/>
    </source>
</evidence>
<keyword evidence="1" id="KW-0472">Membrane</keyword>
<accession>F1ZDV4</accession>
<feature type="transmembrane region" description="Helical" evidence="1">
    <location>
        <begin position="254"/>
        <end position="272"/>
    </location>
</feature>
<feature type="transmembrane region" description="Helical" evidence="1">
    <location>
        <begin position="86"/>
        <end position="104"/>
    </location>
</feature>
<keyword evidence="1" id="KW-1133">Transmembrane helix</keyword>
<dbReference type="OrthoDB" id="9796461at2"/>
<feature type="transmembrane region" description="Helical" evidence="1">
    <location>
        <begin position="110"/>
        <end position="128"/>
    </location>
</feature>